<dbReference type="PANTHER" id="PTHR10344">
    <property type="entry name" value="THYMIDYLATE KINASE"/>
    <property type="match status" value="1"/>
</dbReference>
<comment type="catalytic activity">
    <reaction evidence="9 11">
        <text>dTMP + ATP = dTDP + ADP</text>
        <dbReference type="Rhea" id="RHEA:13517"/>
        <dbReference type="ChEBI" id="CHEBI:30616"/>
        <dbReference type="ChEBI" id="CHEBI:58369"/>
        <dbReference type="ChEBI" id="CHEBI:63528"/>
        <dbReference type="ChEBI" id="CHEBI:456216"/>
        <dbReference type="EC" id="2.7.4.9"/>
    </reaction>
</comment>
<name>A0A511R049_9DEIN</name>
<keyword evidence="6 11" id="KW-0547">Nucleotide-binding</keyword>
<evidence type="ECO:0000313" key="13">
    <source>
        <dbReference type="EMBL" id="GEM83001.1"/>
    </source>
</evidence>
<dbReference type="GO" id="GO:0006235">
    <property type="term" value="P:dTTP biosynthetic process"/>
    <property type="evidence" value="ECO:0007669"/>
    <property type="project" value="UniProtKB-UniRule"/>
</dbReference>
<dbReference type="GO" id="GO:0005524">
    <property type="term" value="F:ATP binding"/>
    <property type="evidence" value="ECO:0007669"/>
    <property type="project" value="UniProtKB-UniRule"/>
</dbReference>
<feature type="binding site" evidence="11">
    <location>
        <begin position="10"/>
        <end position="17"/>
    </location>
    <ligand>
        <name>ATP</name>
        <dbReference type="ChEBI" id="CHEBI:30616"/>
    </ligand>
</feature>
<keyword evidence="5 11" id="KW-0545">Nucleotide biosynthesis</keyword>
<evidence type="ECO:0000259" key="12">
    <source>
        <dbReference type="Pfam" id="PF02223"/>
    </source>
</evidence>
<dbReference type="GO" id="GO:0004798">
    <property type="term" value="F:dTMP kinase activity"/>
    <property type="evidence" value="ECO:0007669"/>
    <property type="project" value="UniProtKB-UniRule"/>
</dbReference>
<dbReference type="RefSeq" id="WP_119341828.1">
    <property type="nucleotide sequence ID" value="NZ_BJXL01000028.1"/>
</dbReference>
<evidence type="ECO:0000256" key="11">
    <source>
        <dbReference type="HAMAP-Rule" id="MF_00165"/>
    </source>
</evidence>
<dbReference type="InterPro" id="IPR018094">
    <property type="entry name" value="Thymidylate_kinase"/>
</dbReference>
<proteinExistence type="inferred from homology"/>
<dbReference type="OrthoDB" id="9774907at2"/>
<evidence type="ECO:0000256" key="7">
    <source>
        <dbReference type="ARBA" id="ARBA00022777"/>
    </source>
</evidence>
<sequence>MKGLFLTFEGPEGAGKSTQAQLLADWYRRKGREVVLTREPGGTELGTELRKLILTRPMQPETEFLLYSADRAEHAVTVIRPALARGAVVLCDRWLDSSLAYQGYGRGLSLDWLRAVSSGFLGELKPNLTFLFKISPRLGLWRAKHRRVSNEPDRFEAEELAFHQKVLDGFLELARQESDRFVVLDVEKPYANEVQAKLRRYLEERGMA</sequence>
<evidence type="ECO:0000256" key="8">
    <source>
        <dbReference type="ARBA" id="ARBA00022840"/>
    </source>
</evidence>
<evidence type="ECO:0000256" key="1">
    <source>
        <dbReference type="ARBA" id="ARBA00009776"/>
    </source>
</evidence>
<gene>
    <name evidence="11 13" type="primary">tmk</name>
    <name evidence="13" type="ORF">MHY01S_11670</name>
</gene>
<comment type="function">
    <text evidence="10 11">Phosphorylation of dTMP to form dTDP in both de novo and salvage pathways of dTTP synthesis.</text>
</comment>
<dbReference type="Gene3D" id="3.40.50.300">
    <property type="entry name" value="P-loop containing nucleotide triphosphate hydrolases"/>
    <property type="match status" value="1"/>
</dbReference>
<dbReference type="FunFam" id="3.40.50.300:FF:000225">
    <property type="entry name" value="Thymidylate kinase"/>
    <property type="match status" value="1"/>
</dbReference>
<evidence type="ECO:0000256" key="9">
    <source>
        <dbReference type="ARBA" id="ARBA00048743"/>
    </source>
</evidence>
<evidence type="ECO:0000256" key="5">
    <source>
        <dbReference type="ARBA" id="ARBA00022727"/>
    </source>
</evidence>
<evidence type="ECO:0000256" key="10">
    <source>
        <dbReference type="ARBA" id="ARBA00057735"/>
    </source>
</evidence>
<evidence type="ECO:0000256" key="2">
    <source>
        <dbReference type="ARBA" id="ARBA00012980"/>
    </source>
</evidence>
<evidence type="ECO:0000256" key="6">
    <source>
        <dbReference type="ARBA" id="ARBA00022741"/>
    </source>
</evidence>
<dbReference type="GO" id="GO:0006227">
    <property type="term" value="P:dUDP biosynthetic process"/>
    <property type="evidence" value="ECO:0007669"/>
    <property type="project" value="TreeGrafter"/>
</dbReference>
<evidence type="ECO:0000313" key="14">
    <source>
        <dbReference type="Proteomes" id="UP000321197"/>
    </source>
</evidence>
<keyword evidence="8 11" id="KW-0067">ATP-binding</keyword>
<dbReference type="Pfam" id="PF02223">
    <property type="entry name" value="Thymidylate_kin"/>
    <property type="match status" value="1"/>
</dbReference>
<dbReference type="NCBIfam" id="TIGR00041">
    <property type="entry name" value="DTMP_kinase"/>
    <property type="match status" value="1"/>
</dbReference>
<dbReference type="EC" id="2.7.4.9" evidence="2 11"/>
<dbReference type="EMBL" id="BJXL01000028">
    <property type="protein sequence ID" value="GEM83001.1"/>
    <property type="molecule type" value="Genomic_DNA"/>
</dbReference>
<feature type="domain" description="Thymidylate kinase-like" evidence="12">
    <location>
        <begin position="8"/>
        <end position="196"/>
    </location>
</feature>
<dbReference type="CDD" id="cd01672">
    <property type="entry name" value="TMPK"/>
    <property type="match status" value="1"/>
</dbReference>
<dbReference type="GO" id="GO:0005829">
    <property type="term" value="C:cytosol"/>
    <property type="evidence" value="ECO:0007669"/>
    <property type="project" value="TreeGrafter"/>
</dbReference>
<comment type="caution">
    <text evidence="13">The sequence shown here is derived from an EMBL/GenBank/DDBJ whole genome shotgun (WGS) entry which is preliminary data.</text>
</comment>
<dbReference type="PANTHER" id="PTHR10344:SF4">
    <property type="entry name" value="UMP-CMP KINASE 2, MITOCHONDRIAL"/>
    <property type="match status" value="1"/>
</dbReference>
<reference evidence="13 14" key="1">
    <citation type="submission" date="2019-07" db="EMBL/GenBank/DDBJ databases">
        <title>Whole genome shotgun sequence of Meiothermus hypogaeus NBRC 106114.</title>
        <authorList>
            <person name="Hosoyama A."/>
            <person name="Uohara A."/>
            <person name="Ohji S."/>
            <person name="Ichikawa N."/>
        </authorList>
    </citation>
    <scope>NUCLEOTIDE SEQUENCE [LARGE SCALE GENOMIC DNA]</scope>
    <source>
        <strain evidence="13 14">NBRC 106114</strain>
    </source>
</reference>
<dbReference type="AlphaFoldDB" id="A0A511R049"/>
<dbReference type="InterPro" id="IPR039430">
    <property type="entry name" value="Thymidylate_kin-like_dom"/>
</dbReference>
<dbReference type="SUPFAM" id="SSF52540">
    <property type="entry name" value="P-loop containing nucleoside triphosphate hydrolases"/>
    <property type="match status" value="1"/>
</dbReference>
<organism evidence="13 14">
    <name type="scientific">Meiothermus hypogaeus NBRC 106114</name>
    <dbReference type="NCBI Taxonomy" id="1227553"/>
    <lineage>
        <taxon>Bacteria</taxon>
        <taxon>Thermotogati</taxon>
        <taxon>Deinococcota</taxon>
        <taxon>Deinococci</taxon>
        <taxon>Thermales</taxon>
        <taxon>Thermaceae</taxon>
        <taxon>Meiothermus</taxon>
    </lineage>
</organism>
<evidence type="ECO:0000256" key="4">
    <source>
        <dbReference type="ARBA" id="ARBA00022679"/>
    </source>
</evidence>
<keyword evidence="4 11" id="KW-0808">Transferase</keyword>
<dbReference type="HAMAP" id="MF_00165">
    <property type="entry name" value="Thymidylate_kinase"/>
    <property type="match status" value="1"/>
</dbReference>
<dbReference type="Proteomes" id="UP000321197">
    <property type="component" value="Unassembled WGS sequence"/>
</dbReference>
<evidence type="ECO:0000256" key="3">
    <source>
        <dbReference type="ARBA" id="ARBA00017144"/>
    </source>
</evidence>
<comment type="similarity">
    <text evidence="1 11">Belongs to the thymidylate kinase family.</text>
</comment>
<dbReference type="InterPro" id="IPR027417">
    <property type="entry name" value="P-loop_NTPase"/>
</dbReference>
<accession>A0A511R049</accession>
<keyword evidence="7 11" id="KW-0418">Kinase</keyword>
<protein>
    <recommendedName>
        <fullName evidence="3 11">Thymidylate kinase</fullName>
        <ecNumber evidence="2 11">2.7.4.9</ecNumber>
    </recommendedName>
    <alternativeName>
        <fullName evidence="11">dTMP kinase</fullName>
    </alternativeName>
</protein>
<dbReference type="GO" id="GO:0006233">
    <property type="term" value="P:dTDP biosynthetic process"/>
    <property type="evidence" value="ECO:0007669"/>
    <property type="project" value="InterPro"/>
</dbReference>